<dbReference type="AlphaFoldDB" id="A0A2R5FCY8"/>
<gene>
    <name evidence="1" type="ORF">FCC1311_115822</name>
</gene>
<protein>
    <submittedName>
        <fullName evidence="1">RING zinc finger protein, putative</fullName>
    </submittedName>
</protein>
<name>A0A2R5FCY8_9STRA</name>
<evidence type="ECO:0000313" key="2">
    <source>
        <dbReference type="Proteomes" id="UP000241890"/>
    </source>
</evidence>
<sequence>PDCELLITGHAIASAVPKEAFTALLDIVRAHFERDTAAEQERQLQLRLDAALREHGLDPTTQNHISTIQNEVLTMSCPRCPVVFAAFDGCCALKCGTCPCYFCAWCLKDTGDDSDACHRHVARCKNKPAGEEDPFFSDFVVVQQAWARLRAQRLRDYMAMRVEDAGIRANVQNRLRPLLTPDIVGDNFRFE</sequence>
<dbReference type="OrthoDB" id="46553at2759"/>
<dbReference type="EMBL" id="BEYU01000880">
    <property type="protein sequence ID" value="GBG16102.1"/>
    <property type="molecule type" value="Genomic_DNA"/>
</dbReference>
<comment type="caution">
    <text evidence="1">The sequence shown here is derived from an EMBL/GenBank/DDBJ whole genome shotgun (WGS) entry which is preliminary data.</text>
</comment>
<feature type="non-terminal residue" evidence="1">
    <location>
        <position position="1"/>
    </location>
</feature>
<dbReference type="InParanoid" id="A0A2R5FCY8"/>
<dbReference type="Proteomes" id="UP000241890">
    <property type="component" value="Unassembled WGS sequence"/>
</dbReference>
<organism evidence="1 2">
    <name type="scientific">Hondaea fermentalgiana</name>
    <dbReference type="NCBI Taxonomy" id="2315210"/>
    <lineage>
        <taxon>Eukaryota</taxon>
        <taxon>Sar</taxon>
        <taxon>Stramenopiles</taxon>
        <taxon>Bigyra</taxon>
        <taxon>Labyrinthulomycetes</taxon>
        <taxon>Thraustochytrida</taxon>
        <taxon>Thraustochytriidae</taxon>
        <taxon>Hondaea</taxon>
    </lineage>
</organism>
<keyword evidence="2" id="KW-1185">Reference proteome</keyword>
<proteinExistence type="predicted"/>
<evidence type="ECO:0000313" key="1">
    <source>
        <dbReference type="EMBL" id="GBG16102.1"/>
    </source>
</evidence>
<accession>A0A2R5FCY8</accession>
<reference evidence="1 2" key="1">
    <citation type="submission" date="2017-12" db="EMBL/GenBank/DDBJ databases">
        <title>Sequencing, de novo assembly and annotation of complete genome of a new Thraustochytrid species, strain FCC1311.</title>
        <authorList>
            <person name="Sedici K."/>
            <person name="Godart F."/>
            <person name="Aiese Cigliano R."/>
            <person name="Sanseverino W."/>
            <person name="Barakat M."/>
            <person name="Ortet P."/>
            <person name="Marechal E."/>
            <person name="Cagnac O."/>
            <person name="Amato A."/>
        </authorList>
    </citation>
    <scope>NUCLEOTIDE SEQUENCE [LARGE SCALE GENOMIC DNA]</scope>
</reference>